<evidence type="ECO:0000256" key="8">
    <source>
        <dbReference type="ARBA" id="ARBA00023004"/>
    </source>
</evidence>
<protein>
    <submittedName>
        <fullName evidence="12">6-hydroxypseudooxynicotine oxidase</fullName>
    </submittedName>
</protein>
<dbReference type="RefSeq" id="WP_158903195.1">
    <property type="nucleotide sequence ID" value="NZ_CP035733.1"/>
</dbReference>
<keyword evidence="9" id="KW-0411">Iron-sulfur</keyword>
<keyword evidence="13" id="KW-1185">Reference proteome</keyword>
<proteinExistence type="inferred from homology"/>
<accession>A0A6I6LBL1</accession>
<gene>
    <name evidence="12" type="primary">ndpC</name>
    <name evidence="12" type="ORF">EUU25_06985</name>
</gene>
<dbReference type="Gene3D" id="3.50.50.60">
    <property type="entry name" value="FAD/NAD(P)-binding domain"/>
    <property type="match status" value="1"/>
</dbReference>
<comment type="cofactor">
    <cofactor evidence="1">
        <name>FMN</name>
        <dbReference type="ChEBI" id="CHEBI:58210"/>
    </cofactor>
</comment>
<dbReference type="GO" id="GO:0051536">
    <property type="term" value="F:iron-sulfur cluster binding"/>
    <property type="evidence" value="ECO:0007669"/>
    <property type="project" value="UniProtKB-KW"/>
</dbReference>
<reference evidence="13" key="1">
    <citation type="submission" date="2019-01" db="EMBL/GenBank/DDBJ databases">
        <title>Sphingorhabdus lacus sp.nov., isolated from an oligotrophic freshwater lake.</title>
        <authorList>
            <person name="Park M."/>
        </authorList>
    </citation>
    <scope>NUCLEOTIDE SEQUENCE [LARGE SCALE GENOMIC DNA]</scope>
    <source>
        <strain evidence="13">IMCC1753</strain>
    </source>
</reference>
<organism evidence="12 13">
    <name type="scientific">Sphingorhabdus lacus</name>
    <dbReference type="NCBI Taxonomy" id="392610"/>
    <lineage>
        <taxon>Bacteria</taxon>
        <taxon>Pseudomonadati</taxon>
        <taxon>Pseudomonadota</taxon>
        <taxon>Alphaproteobacteria</taxon>
        <taxon>Sphingomonadales</taxon>
        <taxon>Sphingomonadaceae</taxon>
        <taxon>Sphingorhabdus</taxon>
    </lineage>
</organism>
<dbReference type="OrthoDB" id="9804454at2"/>
<evidence type="ECO:0000256" key="1">
    <source>
        <dbReference type="ARBA" id="ARBA00001917"/>
    </source>
</evidence>
<feature type="domain" description="TMADH/DMDH/HD second alpha/beta" evidence="11">
    <location>
        <begin position="512"/>
        <end position="599"/>
    </location>
</feature>
<dbReference type="Gene3D" id="3.20.20.70">
    <property type="entry name" value="Aldolase class I"/>
    <property type="match status" value="1"/>
</dbReference>
<dbReference type="SUPFAM" id="SSF51905">
    <property type="entry name" value="FAD/NAD(P)-binding domain"/>
    <property type="match status" value="1"/>
</dbReference>
<evidence type="ECO:0000313" key="12">
    <source>
        <dbReference type="EMBL" id="QGY82184.1"/>
    </source>
</evidence>
<dbReference type="AlphaFoldDB" id="A0A6I6LBL1"/>
<evidence type="ECO:0000256" key="6">
    <source>
        <dbReference type="ARBA" id="ARBA00022723"/>
    </source>
</evidence>
<dbReference type="InterPro" id="IPR001155">
    <property type="entry name" value="OxRdtase_FMN_N"/>
</dbReference>
<evidence type="ECO:0000256" key="7">
    <source>
        <dbReference type="ARBA" id="ARBA00023002"/>
    </source>
</evidence>
<evidence type="ECO:0000256" key="5">
    <source>
        <dbReference type="ARBA" id="ARBA00022643"/>
    </source>
</evidence>
<name>A0A6I6LBL1_9SPHN</name>
<keyword evidence="7" id="KW-0560">Oxidoreductase</keyword>
<dbReference type="Gene3D" id="3.40.50.720">
    <property type="entry name" value="NAD(P)-binding Rossmann-like Domain"/>
    <property type="match status" value="1"/>
</dbReference>
<evidence type="ECO:0000256" key="4">
    <source>
        <dbReference type="ARBA" id="ARBA00022630"/>
    </source>
</evidence>
<comment type="similarity">
    <text evidence="3">In the N-terminal section; belongs to the NADH:flavin oxidoreductase/NADH oxidase family.</text>
</comment>
<dbReference type="InterPro" id="IPR054428">
    <property type="entry name" value="TMADH/DMDH/HD_second_a-b"/>
</dbReference>
<dbReference type="Proteomes" id="UP000428803">
    <property type="component" value="Chromosome"/>
</dbReference>
<evidence type="ECO:0000259" key="11">
    <source>
        <dbReference type="Pfam" id="PF22620"/>
    </source>
</evidence>
<dbReference type="GO" id="GO:0010181">
    <property type="term" value="F:FMN binding"/>
    <property type="evidence" value="ECO:0007669"/>
    <property type="project" value="InterPro"/>
</dbReference>
<evidence type="ECO:0000313" key="13">
    <source>
        <dbReference type="Proteomes" id="UP000428803"/>
    </source>
</evidence>
<dbReference type="InterPro" id="IPR013785">
    <property type="entry name" value="Aldolase_TIM"/>
</dbReference>
<dbReference type="Pfam" id="PF13450">
    <property type="entry name" value="NAD_binding_8"/>
    <property type="match status" value="1"/>
</dbReference>
<evidence type="ECO:0000256" key="3">
    <source>
        <dbReference type="ARBA" id="ARBA00011048"/>
    </source>
</evidence>
<keyword evidence="4" id="KW-0285">Flavoprotein</keyword>
<dbReference type="PANTHER" id="PTHR42917:SF2">
    <property type="entry name" value="2,4-DIENOYL-COA REDUCTASE [(2E)-ENOYL-COA-PRODUCING]"/>
    <property type="match status" value="1"/>
</dbReference>
<evidence type="ECO:0000259" key="10">
    <source>
        <dbReference type="Pfam" id="PF00724"/>
    </source>
</evidence>
<sequence length="675" mass="74425">MERLMRDPRYDILFEPVQIGPVKTKNRFYVVPHAISMGMSSMDEMVAYRKTRAEGGWGVVCIEETMIHETSDHAPLPDPCLYNDKHIEPISRIVAAVKEHGALAGVELAHAGASGPAAYYREHPLSPTAKFPHYFYNPISARTIDKQDIADFRRWYRDAAVRAKTAGFDIIYVYCAHNLSLLQDFLDTKTNKRTDEYGGVFENRVRLLRETLCDVKDAVGDSCAVAVRFAVEDRRRVSNITAQEDGRRVVEALADVPDLWDVNVSDWPWDSGSSRFFEEGQQEPFIDFVKKVTNKPVVGVGRFTSPDAMVSQIKRGILDLIGAARPSIADPFLPNKINEGRHDDIRECIGCNACTAEVMTSVRIRCTQNPSAGEEHLMGWHPENVPPADDPDKNILVVGGGPAGLEAAHTLAKRGYQVSIADAGSEWGGRLVRERKMPRLSTWGRVVDYRVGQLQTMVNVNMYLDSMLTAEDVAGFEADHVIVASGATWRGDGVGRNHDEPIPGHELPHVFNPENILDGKLPSGDVIVYDEDYFYMATVVAERLARAGCKVTYVTTASDPAPWTLNTLEMVHVINSMNEIGIEIVVGTSIVSISEGKVVTSRLLTGAEQVRPADAVVLVTGQVSDDNLYHELVKKREAGEIASLERVGDCLGPGQIAQATRDGRKAGMQFGGLAR</sequence>
<feature type="domain" description="NADH:flavin oxidoreductase/NADH oxidase N-terminal" evidence="10">
    <location>
        <begin position="13"/>
        <end position="343"/>
    </location>
</feature>
<keyword evidence="5" id="KW-0288">FMN</keyword>
<evidence type="ECO:0000256" key="2">
    <source>
        <dbReference type="ARBA" id="ARBA00001966"/>
    </source>
</evidence>
<dbReference type="Pfam" id="PF22620">
    <property type="entry name" value="OYE-like_second_a-b"/>
    <property type="match status" value="1"/>
</dbReference>
<dbReference type="InterPro" id="IPR051793">
    <property type="entry name" value="NADH:flavin_oxidoreductase"/>
</dbReference>
<keyword evidence="6" id="KW-0479">Metal-binding</keyword>
<evidence type="ECO:0000256" key="9">
    <source>
        <dbReference type="ARBA" id="ARBA00023014"/>
    </source>
</evidence>
<dbReference type="KEGG" id="slaa:EUU25_06985"/>
<dbReference type="GO" id="GO:0046872">
    <property type="term" value="F:metal ion binding"/>
    <property type="evidence" value="ECO:0007669"/>
    <property type="project" value="UniProtKB-KW"/>
</dbReference>
<dbReference type="InterPro" id="IPR036188">
    <property type="entry name" value="FAD/NAD-bd_sf"/>
</dbReference>
<dbReference type="PANTHER" id="PTHR42917">
    <property type="entry name" value="2,4-DIENOYL-COA REDUCTASE"/>
    <property type="match status" value="1"/>
</dbReference>
<dbReference type="GO" id="GO:0016491">
    <property type="term" value="F:oxidoreductase activity"/>
    <property type="evidence" value="ECO:0007669"/>
    <property type="project" value="UniProtKB-KW"/>
</dbReference>
<dbReference type="SUPFAM" id="SSF51395">
    <property type="entry name" value="FMN-linked oxidoreductases"/>
    <property type="match status" value="1"/>
</dbReference>
<keyword evidence="8" id="KW-0408">Iron</keyword>
<dbReference type="Pfam" id="PF00724">
    <property type="entry name" value="Oxidored_FMN"/>
    <property type="match status" value="1"/>
</dbReference>
<dbReference type="EMBL" id="CP035733">
    <property type="protein sequence ID" value="QGY82184.1"/>
    <property type="molecule type" value="Genomic_DNA"/>
</dbReference>
<dbReference type="PRINTS" id="PR00368">
    <property type="entry name" value="FADPNR"/>
</dbReference>
<comment type="cofactor">
    <cofactor evidence="2">
        <name>[4Fe-4S] cluster</name>
        <dbReference type="ChEBI" id="CHEBI:49883"/>
    </cofactor>
</comment>